<dbReference type="Gene3D" id="2.20.70.10">
    <property type="match status" value="1"/>
</dbReference>
<dbReference type="Pfam" id="PF03981">
    <property type="entry name" value="Ubiq_cyt_C_chap"/>
    <property type="match status" value="1"/>
</dbReference>
<name>A0A6S8MJT4_9STRA</name>
<dbReference type="InterPro" id="IPR001202">
    <property type="entry name" value="WW_dom"/>
</dbReference>
<dbReference type="InterPro" id="IPR021150">
    <property type="entry name" value="Ubiq_cyt_c_chap"/>
</dbReference>
<dbReference type="EMBL" id="HBIM01017723">
    <property type="protein sequence ID" value="CAE0416605.1"/>
    <property type="molecule type" value="Transcribed_RNA"/>
</dbReference>
<dbReference type="EMBL" id="HBIM01017721">
    <property type="protein sequence ID" value="CAE0416601.1"/>
    <property type="molecule type" value="Transcribed_RNA"/>
</dbReference>
<dbReference type="PROSITE" id="PS50020">
    <property type="entry name" value="WW_DOMAIN_2"/>
    <property type="match status" value="1"/>
</dbReference>
<accession>A0A6S8MJT4</accession>
<dbReference type="InterPro" id="IPR007129">
    <property type="entry name" value="Ubiqinol_cyt_c_chaperone_CPB3"/>
</dbReference>
<dbReference type="PANTHER" id="PTHR12184">
    <property type="entry name" value="UBIQUINOL-CYTOCHROME C REDUCTASE COMPLEX ASSEMBLY FACTOR 1 FAMILY MEMBER"/>
    <property type="match status" value="1"/>
</dbReference>
<dbReference type="SMART" id="SM00456">
    <property type="entry name" value="WW"/>
    <property type="match status" value="1"/>
</dbReference>
<evidence type="ECO:0000313" key="3">
    <source>
        <dbReference type="EMBL" id="CAE0416601.1"/>
    </source>
</evidence>
<evidence type="ECO:0000259" key="2">
    <source>
        <dbReference type="PROSITE" id="PS50020"/>
    </source>
</evidence>
<dbReference type="CDD" id="cd00201">
    <property type="entry name" value="WW"/>
    <property type="match status" value="1"/>
</dbReference>
<evidence type="ECO:0000313" key="4">
    <source>
        <dbReference type="EMBL" id="CAE0416605.1"/>
    </source>
</evidence>
<dbReference type="SUPFAM" id="SSF51045">
    <property type="entry name" value="WW domain"/>
    <property type="match status" value="1"/>
</dbReference>
<feature type="domain" description="WW" evidence="2">
    <location>
        <begin position="281"/>
        <end position="314"/>
    </location>
</feature>
<reference evidence="3" key="1">
    <citation type="submission" date="2021-01" db="EMBL/GenBank/DDBJ databases">
        <authorList>
            <person name="Corre E."/>
            <person name="Pelletier E."/>
            <person name="Niang G."/>
            <person name="Scheremetjew M."/>
            <person name="Finn R."/>
            <person name="Kale V."/>
            <person name="Holt S."/>
            <person name="Cochrane G."/>
            <person name="Meng A."/>
            <person name="Brown T."/>
            <person name="Cohen L."/>
        </authorList>
    </citation>
    <scope>NUCLEOTIDE SEQUENCE</scope>
    <source>
        <strain evidence="3">CCMP127</strain>
    </source>
</reference>
<gene>
    <name evidence="3" type="ORF">ACOF00016_LOCUS13644</name>
    <name evidence="4" type="ORF">ACOF00016_LOCUS13646</name>
</gene>
<dbReference type="AlphaFoldDB" id="A0A6S8MJT4"/>
<proteinExistence type="inferred from homology"/>
<comment type="similarity">
    <text evidence="1">Belongs to the CBP3 family.</text>
</comment>
<evidence type="ECO:0000256" key="1">
    <source>
        <dbReference type="ARBA" id="ARBA00006407"/>
    </source>
</evidence>
<dbReference type="PANTHER" id="PTHR12184:SF1">
    <property type="entry name" value="UBIQUINOL-CYTOCHROME-C REDUCTASE COMPLEX ASSEMBLY FACTOR 1"/>
    <property type="match status" value="1"/>
</dbReference>
<dbReference type="InterPro" id="IPR036020">
    <property type="entry name" value="WW_dom_sf"/>
</dbReference>
<sequence>MIPLLLTRQQFSRSTAFRLTTRVTSVIQDGTSATRSFSTATMLPPVLPPPSPPQPQTSIEKKGLVGKLMSRYSIQESQQRIRVAEAFFQAATRQGADPMWFGPGRIPRNFRNRHALLTMHVWFLHKRLISDKIDEDSALMIQEELFNILWEDTTSQIRKEGVTELLVNKNLLQVQQYTFLHLTNYDHIYTELLDKPAERLKELRKLVWQHIFVRDESMKNRTDQLDRIAWYIEANYQNIVMQWPDEYYRKGLVAWVNLPDFHDLKDENGDIMPLNPVDPDDILPEPWLRNITLKGVEYYWNPVTMKSSWERPREETAAP</sequence>
<protein>
    <recommendedName>
        <fullName evidence="2">WW domain-containing protein</fullName>
    </recommendedName>
</protein>
<organism evidence="3">
    <name type="scientific">Amphora coffeiformis</name>
    <dbReference type="NCBI Taxonomy" id="265554"/>
    <lineage>
        <taxon>Eukaryota</taxon>
        <taxon>Sar</taxon>
        <taxon>Stramenopiles</taxon>
        <taxon>Ochrophyta</taxon>
        <taxon>Bacillariophyta</taxon>
        <taxon>Bacillariophyceae</taxon>
        <taxon>Bacillariophycidae</taxon>
        <taxon>Thalassiophysales</taxon>
        <taxon>Catenulaceae</taxon>
        <taxon>Amphora</taxon>
    </lineage>
</organism>
<dbReference type="PROSITE" id="PS01159">
    <property type="entry name" value="WW_DOMAIN_1"/>
    <property type="match status" value="1"/>
</dbReference>
<dbReference type="GO" id="GO:0005739">
    <property type="term" value="C:mitochondrion"/>
    <property type="evidence" value="ECO:0007669"/>
    <property type="project" value="TreeGrafter"/>
</dbReference>
<dbReference type="Pfam" id="PF00397">
    <property type="entry name" value="WW"/>
    <property type="match status" value="1"/>
</dbReference>
<dbReference type="GO" id="GO:0034551">
    <property type="term" value="P:mitochondrial respiratory chain complex III assembly"/>
    <property type="evidence" value="ECO:0007669"/>
    <property type="project" value="TreeGrafter"/>
</dbReference>